<dbReference type="InterPro" id="IPR051262">
    <property type="entry name" value="SMP-30/CGR1_Lactonase"/>
</dbReference>
<accession>A0A5C5WQ99</accession>
<dbReference type="PANTHER" id="PTHR47572:SF4">
    <property type="entry name" value="LACTONASE DRP35"/>
    <property type="match status" value="1"/>
</dbReference>
<organism evidence="4 5">
    <name type="scientific">Thalassoglobus neptunius</name>
    <dbReference type="NCBI Taxonomy" id="1938619"/>
    <lineage>
        <taxon>Bacteria</taxon>
        <taxon>Pseudomonadati</taxon>
        <taxon>Planctomycetota</taxon>
        <taxon>Planctomycetia</taxon>
        <taxon>Planctomycetales</taxon>
        <taxon>Planctomycetaceae</taxon>
        <taxon>Thalassoglobus</taxon>
    </lineage>
</organism>
<dbReference type="EMBL" id="SIHI01000007">
    <property type="protein sequence ID" value="TWT52223.1"/>
    <property type="molecule type" value="Genomic_DNA"/>
</dbReference>
<dbReference type="RefSeq" id="WP_146510583.1">
    <property type="nucleotide sequence ID" value="NZ_SIHI01000007.1"/>
</dbReference>
<dbReference type="AlphaFoldDB" id="A0A5C5WQ99"/>
<evidence type="ECO:0000256" key="1">
    <source>
        <dbReference type="ARBA" id="ARBA00022801"/>
    </source>
</evidence>
<dbReference type="GO" id="GO:0004341">
    <property type="term" value="F:gluconolactonase activity"/>
    <property type="evidence" value="ECO:0007669"/>
    <property type="project" value="UniProtKB-EC"/>
</dbReference>
<feature type="chain" id="PRO_5023083617" evidence="2">
    <location>
        <begin position="27"/>
        <end position="347"/>
    </location>
</feature>
<dbReference type="Gene3D" id="2.120.10.30">
    <property type="entry name" value="TolB, C-terminal domain"/>
    <property type="match status" value="1"/>
</dbReference>
<keyword evidence="2" id="KW-0732">Signal</keyword>
<keyword evidence="5" id="KW-1185">Reference proteome</keyword>
<feature type="signal peptide" evidence="2">
    <location>
        <begin position="1"/>
        <end position="26"/>
    </location>
</feature>
<evidence type="ECO:0000256" key="2">
    <source>
        <dbReference type="SAM" id="SignalP"/>
    </source>
</evidence>
<keyword evidence="1 4" id="KW-0378">Hydrolase</keyword>
<dbReference type="PANTHER" id="PTHR47572">
    <property type="entry name" value="LIPOPROTEIN-RELATED"/>
    <property type="match status" value="1"/>
</dbReference>
<dbReference type="SUPFAM" id="SSF63829">
    <property type="entry name" value="Calcium-dependent phosphotriesterase"/>
    <property type="match status" value="1"/>
</dbReference>
<comment type="caution">
    <text evidence="4">The sequence shown here is derived from an EMBL/GenBank/DDBJ whole genome shotgun (WGS) entry which is preliminary data.</text>
</comment>
<evidence type="ECO:0000259" key="3">
    <source>
        <dbReference type="Pfam" id="PF08450"/>
    </source>
</evidence>
<dbReference type="Proteomes" id="UP000317243">
    <property type="component" value="Unassembled WGS sequence"/>
</dbReference>
<evidence type="ECO:0000313" key="5">
    <source>
        <dbReference type="Proteomes" id="UP000317243"/>
    </source>
</evidence>
<dbReference type="InterPro" id="IPR011042">
    <property type="entry name" value="6-blade_b-propeller_TolB-like"/>
</dbReference>
<reference evidence="4 5" key="1">
    <citation type="submission" date="2019-02" db="EMBL/GenBank/DDBJ databases">
        <title>Deep-cultivation of Planctomycetes and their phenomic and genomic characterization uncovers novel biology.</title>
        <authorList>
            <person name="Wiegand S."/>
            <person name="Jogler M."/>
            <person name="Boedeker C."/>
            <person name="Pinto D."/>
            <person name="Vollmers J."/>
            <person name="Rivas-Marin E."/>
            <person name="Kohn T."/>
            <person name="Peeters S.H."/>
            <person name="Heuer A."/>
            <person name="Rast P."/>
            <person name="Oberbeckmann S."/>
            <person name="Bunk B."/>
            <person name="Jeske O."/>
            <person name="Meyerdierks A."/>
            <person name="Storesund J.E."/>
            <person name="Kallscheuer N."/>
            <person name="Luecker S."/>
            <person name="Lage O.M."/>
            <person name="Pohl T."/>
            <person name="Merkel B.J."/>
            <person name="Hornburger P."/>
            <person name="Mueller R.-W."/>
            <person name="Bruemmer F."/>
            <person name="Labrenz M."/>
            <person name="Spormann A.M."/>
            <person name="Op Den Camp H."/>
            <person name="Overmann J."/>
            <person name="Amann R."/>
            <person name="Jetten M.S.M."/>
            <person name="Mascher T."/>
            <person name="Medema M.H."/>
            <person name="Devos D.P."/>
            <person name="Kaster A.-K."/>
            <person name="Ovreas L."/>
            <person name="Rohde M."/>
            <person name="Galperin M.Y."/>
            <person name="Jogler C."/>
        </authorList>
    </citation>
    <scope>NUCLEOTIDE SEQUENCE [LARGE SCALE GENOMIC DNA]</scope>
    <source>
        <strain evidence="4 5">KOR42</strain>
    </source>
</reference>
<name>A0A5C5WQ99_9PLAN</name>
<dbReference type="InterPro" id="IPR013658">
    <property type="entry name" value="SGL"/>
</dbReference>
<feature type="domain" description="SMP-30/Gluconolactonase/LRE-like region" evidence="3">
    <location>
        <begin position="64"/>
        <end position="331"/>
    </location>
</feature>
<sequence precursor="true">MKKLVSALCVVLSVVYSGLTATPLNAQDTLNFPTLGELVVSDPKFHSLIAEDAKIEVLTGGYEWTEGPVWVPKENGKGVLLFSDIPNNSIFQWEEGRGASLFMKPSGYTGVVDYGAEPGSNGLMLDASGRLTMCEHGDRRISVVTENGGKRTLVDNYQGKRLNSPNDLVYHSNGDLYFTDPPYGLPKRYEDSRRELDFCGVYRLSKDGELTLLTKEMTRPNGIAFSPDEKTLYVAQSDPEAALWKSFPVNSDGTIGKGKVLYDATAHAKDGWPGLPDGMAVDKDGNIFATGPGGVYVFSKSGDLLGRISTGERTANCTFGGLNGSVLFLTADMYVCRIQTKTAGMNY</sequence>
<protein>
    <submittedName>
        <fullName evidence="4">Gluconolactonase</fullName>
        <ecNumber evidence="4">3.1.1.17</ecNumber>
    </submittedName>
</protein>
<evidence type="ECO:0000313" key="4">
    <source>
        <dbReference type="EMBL" id="TWT52223.1"/>
    </source>
</evidence>
<dbReference type="OrthoDB" id="272794at2"/>
<dbReference type="Pfam" id="PF08450">
    <property type="entry name" value="SGL"/>
    <property type="match status" value="1"/>
</dbReference>
<gene>
    <name evidence="4" type="primary">gnl_5</name>
    <name evidence="4" type="ORF">KOR42_30910</name>
</gene>
<dbReference type="EC" id="3.1.1.17" evidence="4"/>
<proteinExistence type="predicted"/>